<gene>
    <name evidence="3" type="ORF">SAMN02982931_03589</name>
</gene>
<dbReference type="GO" id="GO:0004519">
    <property type="term" value="F:endonuclease activity"/>
    <property type="evidence" value="ECO:0007669"/>
    <property type="project" value="UniProtKB-KW"/>
</dbReference>
<dbReference type="AlphaFoldDB" id="A0A1G6DLZ2"/>
<reference evidence="3 4" key="1">
    <citation type="submission" date="2016-10" db="EMBL/GenBank/DDBJ databases">
        <authorList>
            <person name="de Groot N.N."/>
        </authorList>
    </citation>
    <scope>NUCLEOTIDE SEQUENCE [LARGE SCALE GENOMIC DNA]</scope>
    <source>
        <strain evidence="3 4">ATCC 35022</strain>
    </source>
</reference>
<dbReference type="InterPro" id="IPR000305">
    <property type="entry name" value="GIY-YIG_endonuc"/>
</dbReference>
<proteinExistence type="inferred from homology"/>
<dbReference type="Pfam" id="PF01541">
    <property type="entry name" value="GIY-YIG"/>
    <property type="match status" value="1"/>
</dbReference>
<dbReference type="Proteomes" id="UP000199071">
    <property type="component" value="Unassembled WGS sequence"/>
</dbReference>
<keyword evidence="3" id="KW-0378">Hydrolase</keyword>
<evidence type="ECO:0000313" key="4">
    <source>
        <dbReference type="Proteomes" id="UP000199071"/>
    </source>
</evidence>
<keyword evidence="3" id="KW-0255">Endonuclease</keyword>
<keyword evidence="3" id="KW-0540">Nuclease</keyword>
<dbReference type="InterPro" id="IPR035901">
    <property type="entry name" value="GIY-YIG_endonuc_sf"/>
</dbReference>
<comment type="similarity">
    <text evidence="1">Belongs to the UPF0213 family.</text>
</comment>
<dbReference type="PANTHER" id="PTHR34477">
    <property type="entry name" value="UPF0213 PROTEIN YHBQ"/>
    <property type="match status" value="1"/>
</dbReference>
<dbReference type="SMART" id="SM00465">
    <property type="entry name" value="GIYc"/>
    <property type="match status" value="1"/>
</dbReference>
<accession>A0A1G6DLZ2</accession>
<dbReference type="RefSeq" id="WP_090878429.1">
    <property type="nucleotide sequence ID" value="NZ_FMXQ01000007.1"/>
</dbReference>
<organism evidence="3 4">
    <name type="scientific">Bauldia litoralis</name>
    <dbReference type="NCBI Taxonomy" id="665467"/>
    <lineage>
        <taxon>Bacteria</taxon>
        <taxon>Pseudomonadati</taxon>
        <taxon>Pseudomonadota</taxon>
        <taxon>Alphaproteobacteria</taxon>
        <taxon>Hyphomicrobiales</taxon>
        <taxon>Kaistiaceae</taxon>
        <taxon>Bauldia</taxon>
    </lineage>
</organism>
<evidence type="ECO:0000256" key="1">
    <source>
        <dbReference type="ARBA" id="ARBA00007435"/>
    </source>
</evidence>
<name>A0A1G6DLZ2_9HYPH</name>
<dbReference type="PANTHER" id="PTHR34477:SF5">
    <property type="entry name" value="BSL5627 PROTEIN"/>
    <property type="match status" value="1"/>
</dbReference>
<keyword evidence="4" id="KW-1185">Reference proteome</keyword>
<dbReference type="EMBL" id="FMXQ01000007">
    <property type="protein sequence ID" value="SDB46142.1"/>
    <property type="molecule type" value="Genomic_DNA"/>
</dbReference>
<evidence type="ECO:0000313" key="3">
    <source>
        <dbReference type="EMBL" id="SDB46142.1"/>
    </source>
</evidence>
<dbReference type="Gene3D" id="3.40.1440.10">
    <property type="entry name" value="GIY-YIG endonuclease"/>
    <property type="match status" value="1"/>
</dbReference>
<sequence>MAFFVYIVTNRPKGTLYIGVTNNLARRVGEHKSSHHEGFTKRYKLGLLVWFAAHDRVVNAIAHEKRLKRWNRAWKIDLIEASNPGWEDLTPPFQ</sequence>
<dbReference type="InterPro" id="IPR050190">
    <property type="entry name" value="UPF0213_domain"/>
</dbReference>
<dbReference type="PROSITE" id="PS50164">
    <property type="entry name" value="GIY_YIG"/>
    <property type="match status" value="1"/>
</dbReference>
<dbReference type="OrthoDB" id="287318at2"/>
<protein>
    <submittedName>
        <fullName evidence="3">Putative endonuclease</fullName>
    </submittedName>
</protein>
<dbReference type="CDD" id="cd10448">
    <property type="entry name" value="GIY-YIG_unchar_3"/>
    <property type="match status" value="1"/>
</dbReference>
<evidence type="ECO:0000259" key="2">
    <source>
        <dbReference type="PROSITE" id="PS50164"/>
    </source>
</evidence>
<feature type="domain" description="GIY-YIG" evidence="2">
    <location>
        <begin position="1"/>
        <end position="77"/>
    </location>
</feature>
<dbReference type="SUPFAM" id="SSF82771">
    <property type="entry name" value="GIY-YIG endonuclease"/>
    <property type="match status" value="1"/>
</dbReference>